<evidence type="ECO:0000313" key="10">
    <source>
        <dbReference type="EMBL" id="MBC5673702.1"/>
    </source>
</evidence>
<keyword evidence="3 7" id="KW-0274">FAD</keyword>
<dbReference type="InterPro" id="IPR036188">
    <property type="entry name" value="FAD/NAD-bd_sf"/>
</dbReference>
<dbReference type="PROSITE" id="PS00573">
    <property type="entry name" value="PYRIDINE_REDOX_2"/>
    <property type="match status" value="1"/>
</dbReference>
<dbReference type="InterPro" id="IPR005982">
    <property type="entry name" value="Thioredox_Rdtase"/>
</dbReference>
<dbReference type="InterPro" id="IPR023753">
    <property type="entry name" value="FAD/NAD-binding_dom"/>
</dbReference>
<name>A0ABR7FEQ4_9FIRM</name>
<dbReference type="EC" id="1.8.1.9" evidence="7"/>
<keyword evidence="4 7" id="KW-0560">Oxidoreductase</keyword>
<evidence type="ECO:0000313" key="11">
    <source>
        <dbReference type="Proteomes" id="UP000654573"/>
    </source>
</evidence>
<dbReference type="InterPro" id="IPR008255">
    <property type="entry name" value="Pyr_nucl-diS_OxRdtase_2_AS"/>
</dbReference>
<dbReference type="Pfam" id="PF07992">
    <property type="entry name" value="Pyr_redox_2"/>
    <property type="match status" value="1"/>
</dbReference>
<dbReference type="PRINTS" id="PR00368">
    <property type="entry name" value="FADPNR"/>
</dbReference>
<evidence type="ECO:0000256" key="7">
    <source>
        <dbReference type="RuleBase" id="RU003880"/>
    </source>
</evidence>
<dbReference type="RefSeq" id="WP_033141385.1">
    <property type="nucleotide sequence ID" value="NZ_JACOOU010000007.1"/>
</dbReference>
<evidence type="ECO:0000256" key="3">
    <source>
        <dbReference type="ARBA" id="ARBA00022827"/>
    </source>
</evidence>
<comment type="caution">
    <text evidence="10">The sequence shown here is derived from an EMBL/GenBank/DDBJ whole genome shotgun (WGS) entry which is preliminary data.</text>
</comment>
<accession>A0ABR7FEQ4</accession>
<comment type="cofactor">
    <cofactor evidence="8">
        <name>FAD</name>
        <dbReference type="ChEBI" id="CHEBI:57692"/>
    </cofactor>
    <text evidence="8">Binds 1 FAD per subunit.</text>
</comment>
<dbReference type="PANTHER" id="PTHR48105">
    <property type="entry name" value="THIOREDOXIN REDUCTASE 1-RELATED-RELATED"/>
    <property type="match status" value="1"/>
</dbReference>
<evidence type="ECO:0000256" key="4">
    <source>
        <dbReference type="ARBA" id="ARBA00023002"/>
    </source>
</evidence>
<comment type="subunit">
    <text evidence="7">Homodimer.</text>
</comment>
<evidence type="ECO:0000256" key="5">
    <source>
        <dbReference type="ARBA" id="ARBA00023157"/>
    </source>
</evidence>
<gene>
    <name evidence="10" type="primary">trxB</name>
    <name evidence="10" type="ORF">H8S76_15745</name>
</gene>
<evidence type="ECO:0000256" key="2">
    <source>
        <dbReference type="ARBA" id="ARBA00022630"/>
    </source>
</evidence>
<dbReference type="NCBIfam" id="TIGR01292">
    <property type="entry name" value="TRX_reduct"/>
    <property type="match status" value="1"/>
</dbReference>
<proteinExistence type="inferred from homology"/>
<dbReference type="GO" id="GO:0004791">
    <property type="term" value="F:thioredoxin-disulfide reductase (NADPH) activity"/>
    <property type="evidence" value="ECO:0007669"/>
    <property type="project" value="UniProtKB-EC"/>
</dbReference>
<dbReference type="Proteomes" id="UP000654573">
    <property type="component" value="Unassembled WGS sequence"/>
</dbReference>
<sequence length="303" mass="32730">MKRDIYDVAVIGGGPGGYTAALYCARSGLSVLVLEKMSPGGQMATTSVVDNYPGFEEGIDGFELGEKMQRQAERFGAETSFVNVTAVDLKQDIKTIETSKGQVKARAVVLATGASPREIGLPEEPSLRGRGVAYCATCDGMMYRDKTVVVVGGGNSAAADALYLSKICKKVYLVHRRDTLRASKVYLEPLKNSSVEFIWNSQVKEILHEKKVTGVVVEDKKGHRKEILCDGVFAAIGRIPDTKLFIGQTELDSQGYILADETTRTNLPGVFAVGDVRTKPLRQVVTAASDGAVASHFIEEYLA</sequence>
<dbReference type="InterPro" id="IPR050097">
    <property type="entry name" value="Ferredoxin-NADP_redctase_2"/>
</dbReference>
<keyword evidence="2 7" id="KW-0285">Flavoprotein</keyword>
<evidence type="ECO:0000256" key="6">
    <source>
        <dbReference type="ARBA" id="ARBA00023284"/>
    </source>
</evidence>
<organism evidence="10 11">
    <name type="scientific">Blautia celeris</name>
    <dbReference type="NCBI Taxonomy" id="2763026"/>
    <lineage>
        <taxon>Bacteria</taxon>
        <taxon>Bacillati</taxon>
        <taxon>Bacillota</taxon>
        <taxon>Clostridia</taxon>
        <taxon>Lachnospirales</taxon>
        <taxon>Lachnospiraceae</taxon>
        <taxon>Blautia</taxon>
    </lineage>
</organism>
<dbReference type="PRINTS" id="PR00469">
    <property type="entry name" value="PNDRDTASEII"/>
</dbReference>
<dbReference type="SUPFAM" id="SSF51905">
    <property type="entry name" value="FAD/NAD(P)-binding domain"/>
    <property type="match status" value="1"/>
</dbReference>
<keyword evidence="8" id="KW-0521">NADP</keyword>
<keyword evidence="11" id="KW-1185">Reference proteome</keyword>
<evidence type="ECO:0000256" key="1">
    <source>
        <dbReference type="ARBA" id="ARBA00009333"/>
    </source>
</evidence>
<keyword evidence="6 7" id="KW-0676">Redox-active center</keyword>
<dbReference type="Gene3D" id="3.50.50.60">
    <property type="entry name" value="FAD/NAD(P)-binding domain"/>
    <property type="match status" value="2"/>
</dbReference>
<feature type="domain" description="FAD/NAD(P)-binding" evidence="9">
    <location>
        <begin position="6"/>
        <end position="291"/>
    </location>
</feature>
<reference evidence="10 11" key="1">
    <citation type="submission" date="2020-08" db="EMBL/GenBank/DDBJ databases">
        <title>Genome public.</title>
        <authorList>
            <person name="Liu C."/>
            <person name="Sun Q."/>
        </authorList>
    </citation>
    <scope>NUCLEOTIDE SEQUENCE [LARGE SCALE GENOMIC DNA]</scope>
    <source>
        <strain evidence="10 11">NSJ-34</strain>
    </source>
</reference>
<evidence type="ECO:0000256" key="8">
    <source>
        <dbReference type="RuleBase" id="RU003881"/>
    </source>
</evidence>
<keyword evidence="5" id="KW-1015">Disulfide bond</keyword>
<comment type="similarity">
    <text evidence="1 7">Belongs to the class-II pyridine nucleotide-disulfide oxidoreductase family.</text>
</comment>
<dbReference type="EMBL" id="JACOOU010000007">
    <property type="protein sequence ID" value="MBC5673702.1"/>
    <property type="molecule type" value="Genomic_DNA"/>
</dbReference>
<protein>
    <recommendedName>
        <fullName evidence="7">Thioredoxin reductase</fullName>
        <ecNumber evidence="7">1.8.1.9</ecNumber>
    </recommendedName>
</protein>
<evidence type="ECO:0000259" key="9">
    <source>
        <dbReference type="Pfam" id="PF07992"/>
    </source>
</evidence>
<comment type="catalytic activity">
    <reaction evidence="7">
        <text>[thioredoxin]-dithiol + NADP(+) = [thioredoxin]-disulfide + NADPH + H(+)</text>
        <dbReference type="Rhea" id="RHEA:20345"/>
        <dbReference type="Rhea" id="RHEA-COMP:10698"/>
        <dbReference type="Rhea" id="RHEA-COMP:10700"/>
        <dbReference type="ChEBI" id="CHEBI:15378"/>
        <dbReference type="ChEBI" id="CHEBI:29950"/>
        <dbReference type="ChEBI" id="CHEBI:50058"/>
        <dbReference type="ChEBI" id="CHEBI:57783"/>
        <dbReference type="ChEBI" id="CHEBI:58349"/>
        <dbReference type="EC" id="1.8.1.9"/>
    </reaction>
</comment>